<keyword evidence="9 11" id="KW-1133">Transmembrane helix</keyword>
<keyword evidence="8 11" id="KW-0812">Transmembrane</keyword>
<dbReference type="PROSITE" id="PS50928">
    <property type="entry name" value="ABC_TM1"/>
    <property type="match status" value="1"/>
</dbReference>
<dbReference type="InterPro" id="IPR000515">
    <property type="entry name" value="MetI-like"/>
</dbReference>
<keyword evidence="5" id="KW-1003">Cell membrane</keyword>
<keyword evidence="15" id="KW-1185">Reference proteome</keyword>
<reference evidence="15" key="1">
    <citation type="journal article" date="2019" name="Int. J. Syst. Evol. Microbiol.">
        <title>The Global Catalogue of Microorganisms (GCM) 10K type strain sequencing project: providing services to taxonomists for standard genome sequencing and annotation.</title>
        <authorList>
            <consortium name="The Broad Institute Genomics Platform"/>
            <consortium name="The Broad Institute Genome Sequencing Center for Infectious Disease"/>
            <person name="Wu L."/>
            <person name="Ma J."/>
        </authorList>
    </citation>
    <scope>NUCLEOTIDE SEQUENCE [LARGE SCALE GENOMIC DNA]</scope>
    <source>
        <strain evidence="15">JCM 15503</strain>
    </source>
</reference>
<evidence type="ECO:0000259" key="13">
    <source>
        <dbReference type="PROSITE" id="PS50928"/>
    </source>
</evidence>
<evidence type="ECO:0000256" key="6">
    <source>
        <dbReference type="ARBA" id="ARBA00022519"/>
    </source>
</evidence>
<evidence type="ECO:0000256" key="2">
    <source>
        <dbReference type="ARBA" id="ARBA00004429"/>
    </source>
</evidence>
<keyword evidence="10 11" id="KW-0472">Membrane</keyword>
<keyword evidence="7 12" id="KW-0762">Sugar transport</keyword>
<dbReference type="SUPFAM" id="SSF161098">
    <property type="entry name" value="MetI-like"/>
    <property type="match status" value="1"/>
</dbReference>
<evidence type="ECO:0000256" key="4">
    <source>
        <dbReference type="ARBA" id="ARBA00022448"/>
    </source>
</evidence>
<feature type="transmembrane region" description="Helical" evidence="11">
    <location>
        <begin position="21"/>
        <end position="42"/>
    </location>
</feature>
<dbReference type="Gene3D" id="3.10.650.10">
    <property type="entry name" value="MalF N-terminal region-like"/>
    <property type="match status" value="1"/>
</dbReference>
<dbReference type="InterPro" id="IPR035277">
    <property type="entry name" value="MalF_N"/>
</dbReference>
<dbReference type="SUPFAM" id="SSF160964">
    <property type="entry name" value="MalF N-terminal region-like"/>
    <property type="match status" value="1"/>
</dbReference>
<organism evidence="14 15">
    <name type="scientific">Ideonella azotifigens</name>
    <dbReference type="NCBI Taxonomy" id="513160"/>
    <lineage>
        <taxon>Bacteria</taxon>
        <taxon>Pseudomonadati</taxon>
        <taxon>Pseudomonadota</taxon>
        <taxon>Betaproteobacteria</taxon>
        <taxon>Burkholderiales</taxon>
        <taxon>Sphaerotilaceae</taxon>
        <taxon>Ideonella</taxon>
    </lineage>
</organism>
<feature type="transmembrane region" description="Helical" evidence="11">
    <location>
        <begin position="48"/>
        <end position="65"/>
    </location>
</feature>
<feature type="domain" description="ABC transmembrane type-1" evidence="13">
    <location>
        <begin position="281"/>
        <end position="504"/>
    </location>
</feature>
<dbReference type="Gene3D" id="1.20.58.370">
    <property type="entry name" value="MalF N-terminal region-like"/>
    <property type="match status" value="1"/>
</dbReference>
<evidence type="ECO:0000256" key="8">
    <source>
        <dbReference type="ARBA" id="ARBA00022692"/>
    </source>
</evidence>
<dbReference type="RefSeq" id="WP_231011993.1">
    <property type="nucleotide sequence ID" value="NZ_BAAAEW010000022.1"/>
</dbReference>
<feature type="transmembrane region" description="Helical" evidence="11">
    <location>
        <begin position="426"/>
        <end position="447"/>
    </location>
</feature>
<dbReference type="PANTHER" id="PTHR47314:SF1">
    <property type="entry name" value="MALTOSE_MALTODEXTRIN TRANSPORT SYSTEM PERMEASE PROTEIN MALF"/>
    <property type="match status" value="1"/>
</dbReference>
<gene>
    <name evidence="14" type="primary">malF</name>
    <name evidence="14" type="ORF">GCM10009107_34450</name>
</gene>
<keyword evidence="4 11" id="KW-0813">Transport</keyword>
<feature type="transmembrane region" description="Helical" evidence="11">
    <location>
        <begin position="280"/>
        <end position="307"/>
    </location>
</feature>
<dbReference type="Proteomes" id="UP001500279">
    <property type="component" value="Unassembled WGS sequence"/>
</dbReference>
<comment type="subunit">
    <text evidence="12">The complex is composed of two ATP-binding proteins (MalK), two transmembrane proteins (MalG and MalF) and a solute-binding protein (MalE).</text>
</comment>
<dbReference type="CDD" id="cd06261">
    <property type="entry name" value="TM_PBP2"/>
    <property type="match status" value="1"/>
</dbReference>
<evidence type="ECO:0000313" key="14">
    <source>
        <dbReference type="EMBL" id="GAA0756203.1"/>
    </source>
</evidence>
<evidence type="ECO:0000256" key="9">
    <source>
        <dbReference type="ARBA" id="ARBA00022989"/>
    </source>
</evidence>
<evidence type="ECO:0000256" key="11">
    <source>
        <dbReference type="RuleBase" id="RU363032"/>
    </source>
</evidence>
<dbReference type="InterPro" id="IPR029345">
    <property type="entry name" value="MalF_P2"/>
</dbReference>
<comment type="function">
    <text evidence="1 12">Part of the ABC transporter complex MalEFGK involved in maltose/maltodextrin import. Probably responsible for the translocation of the substrate across the membrane.</text>
</comment>
<evidence type="ECO:0000256" key="12">
    <source>
        <dbReference type="RuleBase" id="RU367050"/>
    </source>
</evidence>
<dbReference type="InterPro" id="IPR047103">
    <property type="entry name" value="MalF_P2_sf"/>
</dbReference>
<dbReference type="Gene3D" id="2.40.430.10">
    <property type="entry name" value="D-maltodextrin-binding protein, MBP"/>
    <property type="match status" value="1"/>
</dbReference>
<dbReference type="EMBL" id="BAAAEW010000022">
    <property type="protein sequence ID" value="GAA0756203.1"/>
    <property type="molecule type" value="Genomic_DNA"/>
</dbReference>
<comment type="caution">
    <text evidence="14">The sequence shown here is derived from an EMBL/GenBank/DDBJ whole genome shotgun (WGS) entry which is preliminary data.</text>
</comment>
<dbReference type="Pfam" id="PF00528">
    <property type="entry name" value="BPD_transp_1"/>
    <property type="match status" value="1"/>
</dbReference>
<evidence type="ECO:0000256" key="7">
    <source>
        <dbReference type="ARBA" id="ARBA00022597"/>
    </source>
</evidence>
<dbReference type="Pfam" id="PF14785">
    <property type="entry name" value="MalF_P2"/>
    <property type="match status" value="1"/>
</dbReference>
<feature type="transmembrane region" description="Helical" evidence="11">
    <location>
        <begin position="319"/>
        <end position="340"/>
    </location>
</feature>
<proteinExistence type="inferred from homology"/>
<protein>
    <recommendedName>
        <fullName evidence="12">Maltose/maltodextrin transport system permease protein</fullName>
    </recommendedName>
</protein>
<feature type="transmembrane region" description="Helical" evidence="11">
    <location>
        <begin position="483"/>
        <end position="505"/>
    </location>
</feature>
<evidence type="ECO:0000313" key="15">
    <source>
        <dbReference type="Proteomes" id="UP001500279"/>
    </source>
</evidence>
<accession>A0ABP3VE19</accession>
<name>A0ABP3VE19_9BURK</name>
<comment type="similarity">
    <text evidence="3 12">Belongs to the binding-protein-dependent transport system permease family. MalFG subfamily.</text>
</comment>
<sequence length="515" mass="56207">MTALSMRKVEVPSPRFSRLHAVVALLGVLALLAALAIVVLLLAAHQPAAAAGVLAVLGVAVFIYLSPRFYAWRYVVPGLLAALVFIVVPMGYTVAISFTNYSSDHLLTFERATEVLLSRSNSDGAGLDFKLLEDANRYRLAFTDEAGQHYLSASFAPGAAQRVKAETVADEPAGTALPLKRVIALQEALKQVTAELPDGTELHQSSLRRFAASRPAYTRNADGTLTDNADGVRIQANWAAGYWQRADGKTLQPGFRASVGWHNYVRIFTEQRFLEPFLRVFAWTVSFAALNTLFTFAIGVVLAVALNWDALRGRNFYRLMLFLPYAVPAFISIPVFRGLFNENLGEINLVLDQLFGIRPGWFSDATLARSMVLLVNAWLGYPYMMILSMGLIKAIPDELYEASALAGAGPLTNFFRITLPLIARPIAPLLIASFATNFNNLTLIALLTNGAPDYLDTAVPVGATDLLASYTYRIAFQDSGQNYALACAISSIVFLMVATLAVVNLKLFKVGRDPR</sequence>
<dbReference type="PANTHER" id="PTHR47314">
    <property type="entry name" value="MALTOSE/MALTODEXTRIN TRANSPORT SYSTEM PERMEASE PROTEIN MALF"/>
    <property type="match status" value="1"/>
</dbReference>
<comment type="subcellular location">
    <subcellularLocation>
        <location evidence="2 12">Cell inner membrane</location>
        <topology evidence="2 12">Multi-pass membrane protein</topology>
    </subcellularLocation>
    <subcellularLocation>
        <location evidence="11">Cell membrane</location>
        <topology evidence="11">Multi-pass membrane protein</topology>
    </subcellularLocation>
</comment>
<dbReference type="Gene3D" id="1.10.3720.10">
    <property type="entry name" value="MetI-like"/>
    <property type="match status" value="1"/>
</dbReference>
<feature type="transmembrane region" description="Helical" evidence="11">
    <location>
        <begin position="72"/>
        <end position="92"/>
    </location>
</feature>
<evidence type="ECO:0000256" key="5">
    <source>
        <dbReference type="ARBA" id="ARBA00022475"/>
    </source>
</evidence>
<evidence type="ECO:0000256" key="10">
    <source>
        <dbReference type="ARBA" id="ARBA00023136"/>
    </source>
</evidence>
<evidence type="ECO:0000256" key="1">
    <source>
        <dbReference type="ARBA" id="ARBA00002264"/>
    </source>
</evidence>
<dbReference type="InterPro" id="IPR035906">
    <property type="entry name" value="MetI-like_sf"/>
</dbReference>
<evidence type="ECO:0000256" key="3">
    <source>
        <dbReference type="ARBA" id="ARBA00009047"/>
    </source>
</evidence>
<keyword evidence="6 12" id="KW-0997">Cell inner membrane</keyword>
<dbReference type="NCBIfam" id="NF008232">
    <property type="entry name" value="PRK10999.1"/>
    <property type="match status" value="1"/>
</dbReference>